<evidence type="ECO:0000313" key="2">
    <source>
        <dbReference type="Proteomes" id="UP001262754"/>
    </source>
</evidence>
<dbReference type="EMBL" id="JAVDRL010000012">
    <property type="protein sequence ID" value="MDR6533231.1"/>
    <property type="molecule type" value="Genomic_DNA"/>
</dbReference>
<keyword evidence="2" id="KW-1185">Reference proteome</keyword>
<reference evidence="1 2" key="1">
    <citation type="submission" date="2023-07" db="EMBL/GenBank/DDBJ databases">
        <title>Sorghum-associated microbial communities from plants grown in Nebraska, USA.</title>
        <authorList>
            <person name="Schachtman D."/>
        </authorList>
    </citation>
    <scope>NUCLEOTIDE SEQUENCE [LARGE SCALE GENOMIC DNA]</scope>
    <source>
        <strain evidence="1 2">DS2154</strain>
    </source>
</reference>
<dbReference type="Gene3D" id="3.40.1530.20">
    <property type="entry name" value="Protein of unknown function (DUF1491)"/>
    <property type="match status" value="1"/>
</dbReference>
<accession>A0ABU1N563</accession>
<dbReference type="InterPro" id="IPR009964">
    <property type="entry name" value="DUF1491"/>
</dbReference>
<gene>
    <name evidence="1" type="ORF">J2800_003993</name>
</gene>
<dbReference type="RefSeq" id="WP_310034067.1">
    <property type="nucleotide sequence ID" value="NZ_JAVDRL010000012.1"/>
</dbReference>
<organism evidence="1 2">
    <name type="scientific">Caulobacter rhizosphaerae</name>
    <dbReference type="NCBI Taxonomy" id="2010972"/>
    <lineage>
        <taxon>Bacteria</taxon>
        <taxon>Pseudomonadati</taxon>
        <taxon>Pseudomonadota</taxon>
        <taxon>Alphaproteobacteria</taxon>
        <taxon>Caulobacterales</taxon>
        <taxon>Caulobacteraceae</taxon>
        <taxon>Caulobacter</taxon>
    </lineage>
</organism>
<dbReference type="Pfam" id="PF07372">
    <property type="entry name" value="DUF1491"/>
    <property type="match status" value="1"/>
</dbReference>
<evidence type="ECO:0000313" key="1">
    <source>
        <dbReference type="EMBL" id="MDR6533231.1"/>
    </source>
</evidence>
<sequence length="113" mass="12611">MLLSTDIWVGALIRRAELGGAFATVARKGDPRAGAVLVKAVDRRANTARLYSEATRGDGERFWMQPVRSDFEPDLDAYAERAARIDPDIWVVEIEDREGRHFLTEPVEGDPKG</sequence>
<dbReference type="Proteomes" id="UP001262754">
    <property type="component" value="Unassembled WGS sequence"/>
</dbReference>
<protein>
    <recommendedName>
        <fullName evidence="3">DUF1491 family protein</fullName>
    </recommendedName>
</protein>
<proteinExistence type="predicted"/>
<name>A0ABU1N563_9CAUL</name>
<evidence type="ECO:0008006" key="3">
    <source>
        <dbReference type="Google" id="ProtNLM"/>
    </source>
</evidence>
<comment type="caution">
    <text evidence="1">The sequence shown here is derived from an EMBL/GenBank/DDBJ whole genome shotgun (WGS) entry which is preliminary data.</text>
</comment>